<evidence type="ECO:0000313" key="3">
    <source>
        <dbReference type="Proteomes" id="UP001370490"/>
    </source>
</evidence>
<gene>
    <name evidence="2" type="ORF">RJ641_013301</name>
</gene>
<evidence type="ECO:0000256" key="1">
    <source>
        <dbReference type="ARBA" id="ARBA00009995"/>
    </source>
</evidence>
<evidence type="ECO:0000313" key="2">
    <source>
        <dbReference type="EMBL" id="KAK6945757.1"/>
    </source>
</evidence>
<dbReference type="Proteomes" id="UP001370490">
    <property type="component" value="Unassembled WGS sequence"/>
</dbReference>
<dbReference type="PANTHER" id="PTHR11926:SF1498">
    <property type="entry name" value="GLYCOSYLTRANSFERASE"/>
    <property type="match status" value="1"/>
</dbReference>
<dbReference type="Gene3D" id="3.40.50.2000">
    <property type="entry name" value="Glycogen Phosphorylase B"/>
    <property type="match status" value="1"/>
</dbReference>
<organism evidence="2 3">
    <name type="scientific">Dillenia turbinata</name>
    <dbReference type="NCBI Taxonomy" id="194707"/>
    <lineage>
        <taxon>Eukaryota</taxon>
        <taxon>Viridiplantae</taxon>
        <taxon>Streptophyta</taxon>
        <taxon>Embryophyta</taxon>
        <taxon>Tracheophyta</taxon>
        <taxon>Spermatophyta</taxon>
        <taxon>Magnoliopsida</taxon>
        <taxon>eudicotyledons</taxon>
        <taxon>Gunneridae</taxon>
        <taxon>Pentapetalae</taxon>
        <taxon>Dilleniales</taxon>
        <taxon>Dilleniaceae</taxon>
        <taxon>Dillenia</taxon>
    </lineage>
</organism>
<dbReference type="GO" id="GO:0080044">
    <property type="term" value="F:quercetin 7-O-glucosyltransferase activity"/>
    <property type="evidence" value="ECO:0007669"/>
    <property type="project" value="TreeGrafter"/>
</dbReference>
<sequence>MLQLTKLLHYKGFHITFVNNKYNHKCFLNSREPHSLDDLPDFHFIAISDNLPPTDTCDAMQDVKALCYNIRDQLLLAPFKKLLEKLNAKDSDVLPVTCVVSDLISITLSATKERGIPNVFLWRSRACSLIGFLHYPPLQQRGYIPLKGFLFYSLLLVVTSASLNPSSQSSLFTGDLGSEVGS</sequence>
<name>A0AAN8WCF7_9MAGN</name>
<protein>
    <submittedName>
        <fullName evidence="2">Uncharacterized protein</fullName>
    </submittedName>
</protein>
<keyword evidence="3" id="KW-1185">Reference proteome</keyword>
<dbReference type="EMBL" id="JBAMMX010000002">
    <property type="protein sequence ID" value="KAK6945757.1"/>
    <property type="molecule type" value="Genomic_DNA"/>
</dbReference>
<comment type="caution">
    <text evidence="2">The sequence shown here is derived from an EMBL/GenBank/DDBJ whole genome shotgun (WGS) entry which is preliminary data.</text>
</comment>
<proteinExistence type="inferred from homology"/>
<accession>A0AAN8WCF7</accession>
<dbReference type="AlphaFoldDB" id="A0AAN8WCF7"/>
<dbReference type="PANTHER" id="PTHR11926">
    <property type="entry name" value="GLUCOSYL/GLUCURONOSYL TRANSFERASES"/>
    <property type="match status" value="1"/>
</dbReference>
<dbReference type="GO" id="GO:0080043">
    <property type="term" value="F:quercetin 3-O-glucosyltransferase activity"/>
    <property type="evidence" value="ECO:0007669"/>
    <property type="project" value="TreeGrafter"/>
</dbReference>
<reference evidence="2 3" key="1">
    <citation type="submission" date="2023-12" db="EMBL/GenBank/DDBJ databases">
        <title>A high-quality genome assembly for Dillenia turbinata (Dilleniales).</title>
        <authorList>
            <person name="Chanderbali A."/>
        </authorList>
    </citation>
    <scope>NUCLEOTIDE SEQUENCE [LARGE SCALE GENOMIC DNA]</scope>
    <source>
        <strain evidence="2">LSX21</strain>
        <tissue evidence="2">Leaf</tissue>
    </source>
</reference>
<comment type="similarity">
    <text evidence="1">Belongs to the UDP-glycosyltransferase family.</text>
</comment>
<dbReference type="SUPFAM" id="SSF53756">
    <property type="entry name" value="UDP-Glycosyltransferase/glycogen phosphorylase"/>
    <property type="match status" value="1"/>
</dbReference>